<dbReference type="Gene3D" id="3.80.10.10">
    <property type="entry name" value="Ribonuclease Inhibitor"/>
    <property type="match status" value="1"/>
</dbReference>
<evidence type="ECO:0000259" key="1">
    <source>
        <dbReference type="PROSITE" id="PS50181"/>
    </source>
</evidence>
<dbReference type="InterPro" id="IPR032675">
    <property type="entry name" value="LRR_dom_sf"/>
</dbReference>
<evidence type="ECO:0000313" key="2">
    <source>
        <dbReference type="EMBL" id="KZV90085.1"/>
    </source>
</evidence>
<organism evidence="2 3">
    <name type="scientific">Exidia glandulosa HHB12029</name>
    <dbReference type="NCBI Taxonomy" id="1314781"/>
    <lineage>
        <taxon>Eukaryota</taxon>
        <taxon>Fungi</taxon>
        <taxon>Dikarya</taxon>
        <taxon>Basidiomycota</taxon>
        <taxon>Agaricomycotina</taxon>
        <taxon>Agaricomycetes</taxon>
        <taxon>Auriculariales</taxon>
        <taxon>Exidiaceae</taxon>
        <taxon>Exidia</taxon>
    </lineage>
</organism>
<dbReference type="InterPro" id="IPR036047">
    <property type="entry name" value="F-box-like_dom_sf"/>
</dbReference>
<reference evidence="2 3" key="1">
    <citation type="journal article" date="2016" name="Mol. Biol. Evol.">
        <title>Comparative Genomics of Early-Diverging Mushroom-Forming Fungi Provides Insights into the Origins of Lignocellulose Decay Capabilities.</title>
        <authorList>
            <person name="Nagy L.G."/>
            <person name="Riley R."/>
            <person name="Tritt A."/>
            <person name="Adam C."/>
            <person name="Daum C."/>
            <person name="Floudas D."/>
            <person name="Sun H."/>
            <person name="Yadav J.S."/>
            <person name="Pangilinan J."/>
            <person name="Larsson K.H."/>
            <person name="Matsuura K."/>
            <person name="Barry K."/>
            <person name="Labutti K."/>
            <person name="Kuo R."/>
            <person name="Ohm R.A."/>
            <person name="Bhattacharya S.S."/>
            <person name="Shirouzu T."/>
            <person name="Yoshinaga Y."/>
            <person name="Martin F.M."/>
            <person name="Grigoriev I.V."/>
            <person name="Hibbett D.S."/>
        </authorList>
    </citation>
    <scope>NUCLEOTIDE SEQUENCE [LARGE SCALE GENOMIC DNA]</scope>
    <source>
        <strain evidence="2 3">HHB12029</strain>
    </source>
</reference>
<keyword evidence="3" id="KW-1185">Reference proteome</keyword>
<feature type="domain" description="F-box" evidence="1">
    <location>
        <begin position="1"/>
        <end position="45"/>
    </location>
</feature>
<dbReference type="PROSITE" id="PS50181">
    <property type="entry name" value="FBOX"/>
    <property type="match status" value="1"/>
</dbReference>
<dbReference type="SMART" id="SM00256">
    <property type="entry name" value="FBOX"/>
    <property type="match status" value="1"/>
</dbReference>
<dbReference type="InterPro" id="IPR001810">
    <property type="entry name" value="F-box_dom"/>
</dbReference>
<sequence length="479" mass="53091">MDWLPDELLLQFFDGSSIAELCALSRVSSRWRSIARSHPTFWRSVSIREWEVSRGALPTFLQRVRQCPEAPLDIDSDFDRDVPKTVLDAVRANLHRATSIRMSSREENWPLSAFDVPAPRLRRLEMSACQRSHHSPAATAPATTTIFAGQAPQLRSVKFADLIFWLDLSAAVKFPAVVDVDVSFSSAFSSDLPADMFDRLARLFPHMQSLVVNIFDYAKGQPARRFYASPLSATASETFAGLKQLELWNSPACAATLSKLPVESIPSIALFNNIFNEPEVIRVLVPFAGDVCLSYDRCDSGSRRLVISVLDGERKLQRTLEASDGESLCSASMMRASMSPRLVALSIGKATAWYSLLAAVDFLPALRVLRLAFSRDQVWSTIKPAGSPALYAGFIRCPSLRTWVLDTDGEAVVWPNALAEKLFNAVVFPRRCADLHLHNVVLLDYGEGTEALESVATFGFKDLAVIVDPNSEDWFDGLV</sequence>
<proteinExistence type="predicted"/>
<dbReference type="Proteomes" id="UP000077266">
    <property type="component" value="Unassembled WGS sequence"/>
</dbReference>
<dbReference type="InParanoid" id="A0A165G7C3"/>
<dbReference type="EMBL" id="KV426056">
    <property type="protein sequence ID" value="KZV90085.1"/>
    <property type="molecule type" value="Genomic_DNA"/>
</dbReference>
<accession>A0A165G7C3</accession>
<dbReference type="Pfam" id="PF12937">
    <property type="entry name" value="F-box-like"/>
    <property type="match status" value="1"/>
</dbReference>
<dbReference type="AlphaFoldDB" id="A0A165G7C3"/>
<gene>
    <name evidence="2" type="ORF">EXIGLDRAFT_720661</name>
</gene>
<name>A0A165G7C3_EXIGL</name>
<dbReference type="SUPFAM" id="SSF81383">
    <property type="entry name" value="F-box domain"/>
    <property type="match status" value="1"/>
</dbReference>
<protein>
    <recommendedName>
        <fullName evidence="1">F-box domain-containing protein</fullName>
    </recommendedName>
</protein>
<dbReference type="OrthoDB" id="3219396at2759"/>
<evidence type="ECO:0000313" key="3">
    <source>
        <dbReference type="Proteomes" id="UP000077266"/>
    </source>
</evidence>